<dbReference type="PANTHER" id="PTHR47683:SF4">
    <property type="entry name" value="PSEUDOURIDINE SYNTHASE"/>
    <property type="match status" value="1"/>
</dbReference>
<evidence type="ECO:0000256" key="7">
    <source>
        <dbReference type="RuleBase" id="RU003887"/>
    </source>
</evidence>
<gene>
    <name evidence="10" type="ORF">AB4875_13545</name>
</gene>
<comment type="similarity">
    <text evidence="1 7">Belongs to the pseudouridine synthase RsuA family.</text>
</comment>
<dbReference type="CDD" id="cd02553">
    <property type="entry name" value="PseudoU_synth_RsuA"/>
    <property type="match status" value="1"/>
</dbReference>
<dbReference type="Pfam" id="PF00849">
    <property type="entry name" value="PseudoU_synth_2"/>
    <property type="match status" value="1"/>
</dbReference>
<keyword evidence="3 7" id="KW-0413">Isomerase</keyword>
<evidence type="ECO:0000256" key="1">
    <source>
        <dbReference type="ARBA" id="ARBA00008348"/>
    </source>
</evidence>
<dbReference type="InterPro" id="IPR036986">
    <property type="entry name" value="S4_RNA-bd_sf"/>
</dbReference>
<dbReference type="GO" id="GO:0016853">
    <property type="term" value="F:isomerase activity"/>
    <property type="evidence" value="ECO:0007669"/>
    <property type="project" value="UniProtKB-KW"/>
</dbReference>
<dbReference type="InterPro" id="IPR020094">
    <property type="entry name" value="TruA/RsuA/RluB/E/F_N"/>
</dbReference>
<keyword evidence="2 6" id="KW-0694">RNA-binding</keyword>
<dbReference type="InterPro" id="IPR020103">
    <property type="entry name" value="PsdUridine_synth_cat_dom_sf"/>
</dbReference>
<dbReference type="SUPFAM" id="SSF55120">
    <property type="entry name" value="Pseudouridine synthase"/>
    <property type="match status" value="1"/>
</dbReference>
<dbReference type="InterPro" id="IPR042092">
    <property type="entry name" value="PsdUridine_s_RsuA/RluB/E/F_cat"/>
</dbReference>
<evidence type="ECO:0000259" key="9">
    <source>
        <dbReference type="Pfam" id="PF01479"/>
    </source>
</evidence>
<dbReference type="NCBIfam" id="TIGR00093">
    <property type="entry name" value="pseudouridine synthase"/>
    <property type="match status" value="1"/>
</dbReference>
<name>A0ABV3TY61_9GAMM</name>
<sequence length="239" mass="26717">MSNLVRSYTARLDRFLSAALKIKRADIRLLLAQKRVKVDGRVATDISQCVGQFSHISLDGQVLQSDVPRYLMMNKPAGVVSATKDAKNKTVLDLLSPEDRAGLHIPGRLDFNTTGLLLLTNDGHWSRQLSLPERNVAKVYTVTLAQPLDQSYIEAFAAGMYFEYENITTRPVTLEICSDYIAKLQLVEGRYHQIKRMFGRFQNEVVALHRDAIGPLNMDLSLAPGQCRALTPDEVLSLS</sequence>
<comment type="function">
    <text evidence="5">Responsible for synthesis of pseudouridine from uracil-516 in 16S ribosomal RNA.</text>
</comment>
<dbReference type="PROSITE" id="PS50889">
    <property type="entry name" value="S4"/>
    <property type="match status" value="1"/>
</dbReference>
<dbReference type="SUPFAM" id="SSF55174">
    <property type="entry name" value="Alpha-L RNA-binding motif"/>
    <property type="match status" value="1"/>
</dbReference>
<dbReference type="InterPro" id="IPR006145">
    <property type="entry name" value="PsdUridine_synth_RsuA/RluA"/>
</dbReference>
<dbReference type="PROSITE" id="PS01149">
    <property type="entry name" value="PSI_RSU"/>
    <property type="match status" value="1"/>
</dbReference>
<dbReference type="EC" id="5.4.99.-" evidence="7"/>
<dbReference type="Gene3D" id="3.30.70.1560">
    <property type="entry name" value="Alpha-L RNA-binding motif"/>
    <property type="match status" value="1"/>
</dbReference>
<evidence type="ECO:0000256" key="4">
    <source>
        <dbReference type="ARBA" id="ARBA00036749"/>
    </source>
</evidence>
<dbReference type="Gene3D" id="3.30.70.580">
    <property type="entry name" value="Pseudouridine synthase I, catalytic domain, N-terminal subdomain"/>
    <property type="match status" value="1"/>
</dbReference>
<comment type="caution">
    <text evidence="10">The sequence shown here is derived from an EMBL/GenBank/DDBJ whole genome shotgun (WGS) entry which is preliminary data.</text>
</comment>
<evidence type="ECO:0000313" key="10">
    <source>
        <dbReference type="EMBL" id="MEX1666512.1"/>
    </source>
</evidence>
<evidence type="ECO:0000256" key="2">
    <source>
        <dbReference type="ARBA" id="ARBA00022884"/>
    </source>
</evidence>
<comment type="catalytic activity">
    <reaction evidence="4">
        <text>uridine(516) in 16S rRNA = pseudouridine(516) in 16S rRNA</text>
        <dbReference type="Rhea" id="RHEA:38867"/>
        <dbReference type="Rhea" id="RHEA-COMP:10089"/>
        <dbReference type="Rhea" id="RHEA-COMP:10090"/>
        <dbReference type="ChEBI" id="CHEBI:65314"/>
        <dbReference type="ChEBI" id="CHEBI:65315"/>
        <dbReference type="EC" id="5.4.99.19"/>
    </reaction>
</comment>
<feature type="domain" description="RNA-binding S4" evidence="9">
    <location>
        <begin position="11"/>
        <end position="48"/>
    </location>
</feature>
<dbReference type="EMBL" id="JBFRYB010000001">
    <property type="protein sequence ID" value="MEX1666512.1"/>
    <property type="molecule type" value="Genomic_DNA"/>
</dbReference>
<dbReference type="InterPro" id="IPR002942">
    <property type="entry name" value="S4_RNA-bd"/>
</dbReference>
<dbReference type="Pfam" id="PF01479">
    <property type="entry name" value="S4"/>
    <property type="match status" value="1"/>
</dbReference>
<dbReference type="InterPro" id="IPR018496">
    <property type="entry name" value="PsdUridine_synth_RsuA/RluB_CS"/>
</dbReference>
<evidence type="ECO:0000256" key="5">
    <source>
        <dbReference type="ARBA" id="ARBA00037590"/>
    </source>
</evidence>
<organism evidence="10 11">
    <name type="scientific">Zhongshania arctica</name>
    <dbReference type="NCBI Taxonomy" id="3238302"/>
    <lineage>
        <taxon>Bacteria</taxon>
        <taxon>Pseudomonadati</taxon>
        <taxon>Pseudomonadota</taxon>
        <taxon>Gammaproteobacteria</taxon>
        <taxon>Cellvibrionales</taxon>
        <taxon>Spongiibacteraceae</taxon>
        <taxon>Zhongshania</taxon>
    </lineage>
</organism>
<evidence type="ECO:0000259" key="8">
    <source>
        <dbReference type="Pfam" id="PF00849"/>
    </source>
</evidence>
<evidence type="ECO:0000256" key="6">
    <source>
        <dbReference type="PROSITE-ProRule" id="PRU00182"/>
    </source>
</evidence>
<evidence type="ECO:0000313" key="11">
    <source>
        <dbReference type="Proteomes" id="UP001557484"/>
    </source>
</evidence>
<dbReference type="PANTHER" id="PTHR47683">
    <property type="entry name" value="PSEUDOURIDINE SYNTHASE FAMILY PROTEIN-RELATED"/>
    <property type="match status" value="1"/>
</dbReference>
<accession>A0ABV3TY61</accession>
<dbReference type="RefSeq" id="WP_368376587.1">
    <property type="nucleotide sequence ID" value="NZ_JBFRYB010000001.1"/>
</dbReference>
<feature type="domain" description="Pseudouridine synthase RsuA/RluA-like" evidence="8">
    <location>
        <begin position="70"/>
        <end position="198"/>
    </location>
</feature>
<dbReference type="InterPro" id="IPR050343">
    <property type="entry name" value="RsuA_PseudoU_synthase"/>
</dbReference>
<proteinExistence type="inferred from homology"/>
<dbReference type="Gene3D" id="3.10.290.10">
    <property type="entry name" value="RNA-binding S4 domain"/>
    <property type="match status" value="1"/>
</dbReference>
<reference evidence="10 11" key="1">
    <citation type="journal article" date="2011" name="Int. J. Syst. Evol. Microbiol.">
        <title>Zhongshania antarctica gen. nov., sp. nov. and Zhongshania guokunii sp. nov., gammaproteobacteria respectively isolated from coastal attached (fast) ice and surface seawater of the Antarctic.</title>
        <authorList>
            <person name="Li H.J."/>
            <person name="Zhang X.Y."/>
            <person name="Chen C.X."/>
            <person name="Zhang Y.J."/>
            <person name="Gao Z.M."/>
            <person name="Yu Y."/>
            <person name="Chen X.L."/>
            <person name="Chen B."/>
            <person name="Zhang Y.Z."/>
        </authorList>
    </citation>
    <scope>NUCLEOTIDE SEQUENCE [LARGE SCALE GENOMIC DNA]</scope>
    <source>
        <strain evidence="10 11">R06B22</strain>
    </source>
</reference>
<dbReference type="Proteomes" id="UP001557484">
    <property type="component" value="Unassembled WGS sequence"/>
</dbReference>
<protein>
    <recommendedName>
        <fullName evidence="7">Pseudouridine synthase</fullName>
        <ecNumber evidence="7">5.4.99.-</ecNumber>
    </recommendedName>
</protein>
<keyword evidence="11" id="KW-1185">Reference proteome</keyword>
<evidence type="ECO:0000256" key="3">
    <source>
        <dbReference type="ARBA" id="ARBA00023235"/>
    </source>
</evidence>
<dbReference type="InterPro" id="IPR000748">
    <property type="entry name" value="PsdUridine_synth_RsuA/RluB/E/F"/>
</dbReference>